<dbReference type="InterPro" id="IPR040170">
    <property type="entry name" value="Cytosol_ACT"/>
</dbReference>
<comment type="caution">
    <text evidence="6">The sequence shown here is derived from an EMBL/GenBank/DDBJ whole genome shotgun (WGS) entry which is preliminary data.</text>
</comment>
<name>A0ABW0F8G8_9HYPH</name>
<proteinExistence type="inferred from homology"/>
<dbReference type="Pfam" id="PF03061">
    <property type="entry name" value="4HBT"/>
    <property type="match status" value="1"/>
</dbReference>
<dbReference type="SUPFAM" id="SSF54637">
    <property type="entry name" value="Thioesterase/thiol ester dehydrase-isomerase"/>
    <property type="match status" value="1"/>
</dbReference>
<feature type="domain" description="HotDog ACOT-type" evidence="5">
    <location>
        <begin position="68"/>
        <end position="180"/>
    </location>
</feature>
<protein>
    <submittedName>
        <fullName evidence="6">Acyl-CoA thioesterase</fullName>
    </submittedName>
</protein>
<keyword evidence="7" id="KW-1185">Reference proteome</keyword>
<dbReference type="Proteomes" id="UP001595976">
    <property type="component" value="Unassembled WGS sequence"/>
</dbReference>
<feature type="region of interest" description="Disordered" evidence="4">
    <location>
        <begin position="183"/>
        <end position="202"/>
    </location>
</feature>
<sequence length="202" mass="21973">MKAFFMSRLLRARSLRKLCRFADPSPQNSAISALYRRVVPQILRRRSMIASAWARGMAMAAEQGSERREAPTRFVELVFPEQSNHDGTLFGGHAPSLMGKAAFVAATRRARCAVVMATPDKVAFHEPVRVGERVELTAEVTRVGRSSMTVTVDMVAEAPVSGETRLAVRGAFEMVAVAANGRPIRIPSSPSSVSSPSEETQS</sequence>
<evidence type="ECO:0000313" key="7">
    <source>
        <dbReference type="Proteomes" id="UP001595976"/>
    </source>
</evidence>
<dbReference type="PROSITE" id="PS51770">
    <property type="entry name" value="HOTDOG_ACOT"/>
    <property type="match status" value="1"/>
</dbReference>
<evidence type="ECO:0000256" key="1">
    <source>
        <dbReference type="ARBA" id="ARBA00010458"/>
    </source>
</evidence>
<keyword evidence="2 3" id="KW-0378">Hydrolase</keyword>
<organism evidence="6 7">
    <name type="scientific">Bosea minatitlanensis</name>
    <dbReference type="NCBI Taxonomy" id="128782"/>
    <lineage>
        <taxon>Bacteria</taxon>
        <taxon>Pseudomonadati</taxon>
        <taxon>Pseudomonadota</taxon>
        <taxon>Alphaproteobacteria</taxon>
        <taxon>Hyphomicrobiales</taxon>
        <taxon>Boseaceae</taxon>
        <taxon>Bosea</taxon>
    </lineage>
</organism>
<dbReference type="PANTHER" id="PTHR11049:SF24">
    <property type="entry name" value="CYTOSOLIC ACYL COENZYME A THIOESTER HYDROLASE"/>
    <property type="match status" value="1"/>
</dbReference>
<evidence type="ECO:0000256" key="2">
    <source>
        <dbReference type="ARBA" id="ARBA00022801"/>
    </source>
</evidence>
<feature type="compositionally biased region" description="Low complexity" evidence="4">
    <location>
        <begin position="187"/>
        <end position="202"/>
    </location>
</feature>
<evidence type="ECO:0000256" key="4">
    <source>
        <dbReference type="SAM" id="MobiDB-lite"/>
    </source>
</evidence>
<dbReference type="Gene3D" id="3.10.129.10">
    <property type="entry name" value="Hotdog Thioesterase"/>
    <property type="match status" value="1"/>
</dbReference>
<dbReference type="InterPro" id="IPR033120">
    <property type="entry name" value="HOTDOG_ACOT"/>
</dbReference>
<accession>A0ABW0F8G8</accession>
<evidence type="ECO:0000259" key="5">
    <source>
        <dbReference type="PROSITE" id="PS51770"/>
    </source>
</evidence>
<dbReference type="PANTHER" id="PTHR11049">
    <property type="entry name" value="ACYL COENZYME A THIOESTER HYDROLASE"/>
    <property type="match status" value="1"/>
</dbReference>
<dbReference type="InterPro" id="IPR006683">
    <property type="entry name" value="Thioestr_dom"/>
</dbReference>
<evidence type="ECO:0000256" key="3">
    <source>
        <dbReference type="PROSITE-ProRule" id="PRU01106"/>
    </source>
</evidence>
<dbReference type="EMBL" id="JBHSLI010000005">
    <property type="protein sequence ID" value="MFC5294185.1"/>
    <property type="molecule type" value="Genomic_DNA"/>
</dbReference>
<gene>
    <name evidence="6" type="ORF">ACFPK2_14435</name>
</gene>
<dbReference type="RefSeq" id="WP_311734887.1">
    <property type="nucleotide sequence ID" value="NZ_JAOAOS010000025.1"/>
</dbReference>
<comment type="similarity">
    <text evidence="1">Belongs to the acyl coenzyme A hydrolase family.</text>
</comment>
<reference evidence="7" key="1">
    <citation type="journal article" date="2019" name="Int. J. Syst. Evol. Microbiol.">
        <title>The Global Catalogue of Microorganisms (GCM) 10K type strain sequencing project: providing services to taxonomists for standard genome sequencing and annotation.</title>
        <authorList>
            <consortium name="The Broad Institute Genomics Platform"/>
            <consortium name="The Broad Institute Genome Sequencing Center for Infectious Disease"/>
            <person name="Wu L."/>
            <person name="Ma J."/>
        </authorList>
    </citation>
    <scope>NUCLEOTIDE SEQUENCE [LARGE SCALE GENOMIC DNA]</scope>
    <source>
        <strain evidence="7">CGMCC 1.15643</strain>
    </source>
</reference>
<dbReference type="CDD" id="cd03442">
    <property type="entry name" value="BFIT_BACH"/>
    <property type="match status" value="1"/>
</dbReference>
<dbReference type="InterPro" id="IPR029069">
    <property type="entry name" value="HotDog_dom_sf"/>
</dbReference>
<evidence type="ECO:0000313" key="6">
    <source>
        <dbReference type="EMBL" id="MFC5294185.1"/>
    </source>
</evidence>